<evidence type="ECO:0000313" key="2">
    <source>
        <dbReference type="Proteomes" id="UP000637643"/>
    </source>
</evidence>
<dbReference type="EMBL" id="BMKR01000029">
    <property type="protein sequence ID" value="GGF99943.1"/>
    <property type="molecule type" value="Genomic_DNA"/>
</dbReference>
<comment type="caution">
    <text evidence="1">The sequence shown here is derived from an EMBL/GenBank/DDBJ whole genome shotgun (WGS) entry which is preliminary data.</text>
</comment>
<dbReference type="AlphaFoldDB" id="A0A917FQK9"/>
<evidence type="ECO:0000313" key="1">
    <source>
        <dbReference type="EMBL" id="GGF99943.1"/>
    </source>
</evidence>
<gene>
    <name evidence="1" type="ORF">GCM10010912_50980</name>
</gene>
<reference evidence="1" key="1">
    <citation type="journal article" date="2014" name="Int. J. Syst. Evol. Microbiol.">
        <title>Complete genome sequence of Corynebacterium casei LMG S-19264T (=DSM 44701T), isolated from a smear-ripened cheese.</title>
        <authorList>
            <consortium name="US DOE Joint Genome Institute (JGI-PGF)"/>
            <person name="Walter F."/>
            <person name="Albersmeier A."/>
            <person name="Kalinowski J."/>
            <person name="Ruckert C."/>
        </authorList>
    </citation>
    <scope>NUCLEOTIDE SEQUENCE</scope>
    <source>
        <strain evidence="1">CGMCC 1.16134</strain>
    </source>
</reference>
<reference evidence="1" key="2">
    <citation type="submission" date="2020-09" db="EMBL/GenBank/DDBJ databases">
        <authorList>
            <person name="Sun Q."/>
            <person name="Zhou Y."/>
        </authorList>
    </citation>
    <scope>NUCLEOTIDE SEQUENCE</scope>
    <source>
        <strain evidence="1">CGMCC 1.16134</strain>
    </source>
</reference>
<protein>
    <submittedName>
        <fullName evidence="1">Uncharacterized protein</fullName>
    </submittedName>
</protein>
<accession>A0A917FQK9</accession>
<dbReference type="RefSeq" id="WP_189029887.1">
    <property type="nucleotide sequence ID" value="NZ_BMKR01000029.1"/>
</dbReference>
<dbReference type="Proteomes" id="UP000637643">
    <property type="component" value="Unassembled WGS sequence"/>
</dbReference>
<sequence length="150" mass="17604">MASIEAGTIAEIHSAAYDFLKSIVDLYDNMVKEFIEQPQPTNDSLSGTYEELWSNYRNKIIASVNLNDKSYAYHAAMGAQNFLDEMTKTRGTKIFDLMQYFDTERLELFKEQFLLAMDEYLLEYGRVGLKVERYDTFEQLYEHYMSHAVR</sequence>
<keyword evidence="2" id="KW-1185">Reference proteome</keyword>
<proteinExistence type="predicted"/>
<name>A0A917FQK9_9BACL</name>
<organism evidence="1 2">
    <name type="scientific">Paenibacillus albidus</name>
    <dbReference type="NCBI Taxonomy" id="2041023"/>
    <lineage>
        <taxon>Bacteria</taxon>
        <taxon>Bacillati</taxon>
        <taxon>Bacillota</taxon>
        <taxon>Bacilli</taxon>
        <taxon>Bacillales</taxon>
        <taxon>Paenibacillaceae</taxon>
        <taxon>Paenibacillus</taxon>
    </lineage>
</organism>